<dbReference type="InterPro" id="IPR045443">
    <property type="entry name" value="DUF6504"/>
</dbReference>
<accession>A0A0K2SJT5</accession>
<feature type="region of interest" description="Disordered" evidence="1">
    <location>
        <begin position="1"/>
        <end position="31"/>
    </location>
</feature>
<sequence length="103" mass="11258">MRRVHTPIVLAGPGTPPGERQASSPASLPGVVPGVRPLPGSHFPWRGRRFVVQEVLDGWQEAGCWWEGEPVTEGFHVAFQGGVTGVLLFRHPRGPWVLDCIDD</sequence>
<dbReference type="OrthoDB" id="2084176at2"/>
<proteinExistence type="predicted"/>
<dbReference type="Proteomes" id="UP000065807">
    <property type="component" value="Chromosome"/>
</dbReference>
<dbReference type="AlphaFoldDB" id="A0A0K2SJT5"/>
<evidence type="ECO:0000313" key="4">
    <source>
        <dbReference type="Proteomes" id="UP000065807"/>
    </source>
</evidence>
<gene>
    <name evidence="3" type="ORF">LIP_1529</name>
</gene>
<evidence type="ECO:0000259" key="2">
    <source>
        <dbReference type="Pfam" id="PF20114"/>
    </source>
</evidence>
<dbReference type="RefSeq" id="WP_068136125.1">
    <property type="nucleotide sequence ID" value="NZ_AP014924.1"/>
</dbReference>
<protein>
    <recommendedName>
        <fullName evidence="2">DUF6504 domain-containing protein</fullName>
    </recommendedName>
</protein>
<keyword evidence="4" id="KW-1185">Reference proteome</keyword>
<reference evidence="4" key="1">
    <citation type="submission" date="2015-07" db="EMBL/GenBank/DDBJ databases">
        <title>Complete genome sequence and phylogenetic analysis of Limnochorda pilosa.</title>
        <authorList>
            <person name="Watanabe M."/>
            <person name="Kojima H."/>
            <person name="Fukui M."/>
        </authorList>
    </citation>
    <scope>NUCLEOTIDE SEQUENCE [LARGE SCALE GENOMIC DNA]</scope>
    <source>
        <strain evidence="4">HC45</strain>
    </source>
</reference>
<evidence type="ECO:0000313" key="3">
    <source>
        <dbReference type="EMBL" id="BAS27376.1"/>
    </source>
</evidence>
<feature type="domain" description="DUF6504" evidence="2">
    <location>
        <begin position="41"/>
        <end position="71"/>
    </location>
</feature>
<organism evidence="3 4">
    <name type="scientific">Limnochorda pilosa</name>
    <dbReference type="NCBI Taxonomy" id="1555112"/>
    <lineage>
        <taxon>Bacteria</taxon>
        <taxon>Bacillati</taxon>
        <taxon>Bacillota</taxon>
        <taxon>Limnochordia</taxon>
        <taxon>Limnochordales</taxon>
        <taxon>Limnochordaceae</taxon>
        <taxon>Limnochorda</taxon>
    </lineage>
</organism>
<dbReference type="STRING" id="1555112.LIP_1529"/>
<name>A0A0K2SJT5_LIMPI</name>
<dbReference type="EMBL" id="AP014924">
    <property type="protein sequence ID" value="BAS27376.1"/>
    <property type="molecule type" value="Genomic_DNA"/>
</dbReference>
<dbReference type="KEGG" id="lpil:LIP_1529"/>
<dbReference type="Pfam" id="PF20114">
    <property type="entry name" value="DUF6504"/>
    <property type="match status" value="1"/>
</dbReference>
<reference evidence="4" key="2">
    <citation type="journal article" date="2016" name="Int. J. Syst. Evol. Microbiol.">
        <title>Complete genome sequence and cell structure of Limnochorda pilosa, a Gram-negative spore-former within the phylum Firmicutes.</title>
        <authorList>
            <person name="Watanabe M."/>
            <person name="Kojima H."/>
            <person name="Fukui M."/>
        </authorList>
    </citation>
    <scope>NUCLEOTIDE SEQUENCE [LARGE SCALE GENOMIC DNA]</scope>
    <source>
        <strain evidence="4">HC45</strain>
    </source>
</reference>
<evidence type="ECO:0000256" key="1">
    <source>
        <dbReference type="SAM" id="MobiDB-lite"/>
    </source>
</evidence>